<keyword evidence="6 8" id="KW-1133">Transmembrane helix</keyword>
<keyword evidence="7 8" id="KW-0472">Membrane</keyword>
<comment type="subcellular location">
    <subcellularLocation>
        <location evidence="1">Cell membrane</location>
        <topology evidence="1">Multi-pass membrane protein</topology>
    </subcellularLocation>
</comment>
<dbReference type="InterPro" id="IPR002549">
    <property type="entry name" value="AI-2E-like"/>
</dbReference>
<feature type="transmembrane region" description="Helical" evidence="8">
    <location>
        <begin position="36"/>
        <end position="54"/>
    </location>
</feature>
<evidence type="ECO:0000256" key="4">
    <source>
        <dbReference type="ARBA" id="ARBA00022475"/>
    </source>
</evidence>
<feature type="transmembrane region" description="Helical" evidence="8">
    <location>
        <begin position="333"/>
        <end position="363"/>
    </location>
</feature>
<dbReference type="AlphaFoldDB" id="A0A5B9R489"/>
<dbReference type="PANTHER" id="PTHR21716">
    <property type="entry name" value="TRANSMEMBRANE PROTEIN"/>
    <property type="match status" value="1"/>
</dbReference>
<keyword evidence="5 8" id="KW-0812">Transmembrane</keyword>
<accession>A0A5B9R489</accession>
<keyword evidence="4" id="KW-1003">Cell membrane</keyword>
<evidence type="ECO:0000256" key="2">
    <source>
        <dbReference type="ARBA" id="ARBA00009773"/>
    </source>
</evidence>
<evidence type="ECO:0000256" key="3">
    <source>
        <dbReference type="ARBA" id="ARBA00022448"/>
    </source>
</evidence>
<feature type="transmembrane region" description="Helical" evidence="8">
    <location>
        <begin position="295"/>
        <end position="313"/>
    </location>
</feature>
<evidence type="ECO:0000256" key="8">
    <source>
        <dbReference type="SAM" id="Phobius"/>
    </source>
</evidence>
<evidence type="ECO:0000256" key="5">
    <source>
        <dbReference type="ARBA" id="ARBA00022692"/>
    </source>
</evidence>
<keyword evidence="10" id="KW-1185">Reference proteome</keyword>
<dbReference type="Pfam" id="PF01594">
    <property type="entry name" value="AI-2E_transport"/>
    <property type="match status" value="2"/>
</dbReference>
<proteinExistence type="inferred from homology"/>
<dbReference type="EMBL" id="CP042914">
    <property type="protein sequence ID" value="QEG41231.1"/>
    <property type="molecule type" value="Genomic_DNA"/>
</dbReference>
<dbReference type="KEGG" id="rul:UC8_32500"/>
<dbReference type="OrthoDB" id="9799225at2"/>
<dbReference type="GO" id="GO:0055085">
    <property type="term" value="P:transmembrane transport"/>
    <property type="evidence" value="ECO:0007669"/>
    <property type="project" value="TreeGrafter"/>
</dbReference>
<sequence>MSAPIEHTSASRIQTISLMVLAVVAAMYSIYWLRPVLVPLVVALFVVSGVSPILKTLEKRLRVNRLTAGALTFLAGLAFLVAFGFSIWLSMVDLNRNATVYRERVQEIVQWGETNIREFGDLLEQQTEWLLPAELEDSDTLAETAAEPAPSSFPPPAPRVVPATGPHGRGEAGEFVDRFLRDGISVLSQTLITLVSTSVLVLIYVYFLLIGTPAVQATSPTIREIDHQIRAYLGLKTVISIFTGLAFGMALRLFGVPMALTFGVLAFLLNFVPNIGPMVASLLPIPLIVLHPDASWAWMVSAISVTCGIQAISGNIVEPKIMGDSSDLHPVTILVALMFWGMMWGVIGMFLATPITAALKILLQRIDATRPLADLMAGRLSSSAPADELRASE</sequence>
<organism evidence="9 10">
    <name type="scientific">Roseimaritima ulvae</name>
    <dbReference type="NCBI Taxonomy" id="980254"/>
    <lineage>
        <taxon>Bacteria</taxon>
        <taxon>Pseudomonadati</taxon>
        <taxon>Planctomycetota</taxon>
        <taxon>Planctomycetia</taxon>
        <taxon>Pirellulales</taxon>
        <taxon>Pirellulaceae</taxon>
        <taxon>Roseimaritima</taxon>
    </lineage>
</organism>
<evidence type="ECO:0000313" key="10">
    <source>
        <dbReference type="Proteomes" id="UP000325286"/>
    </source>
</evidence>
<evidence type="ECO:0000256" key="6">
    <source>
        <dbReference type="ARBA" id="ARBA00022989"/>
    </source>
</evidence>
<dbReference type="GO" id="GO:0005886">
    <property type="term" value="C:plasma membrane"/>
    <property type="evidence" value="ECO:0007669"/>
    <property type="project" value="UniProtKB-SubCell"/>
</dbReference>
<feature type="transmembrane region" description="Helical" evidence="8">
    <location>
        <begin position="231"/>
        <end position="254"/>
    </location>
</feature>
<keyword evidence="3" id="KW-0813">Transport</keyword>
<protein>
    <submittedName>
        <fullName evidence="9">AI-2 transport protein TqsA</fullName>
    </submittedName>
</protein>
<feature type="transmembrane region" description="Helical" evidence="8">
    <location>
        <begin position="260"/>
        <end position="283"/>
    </location>
</feature>
<feature type="transmembrane region" description="Helical" evidence="8">
    <location>
        <begin position="12"/>
        <end position="30"/>
    </location>
</feature>
<evidence type="ECO:0000256" key="1">
    <source>
        <dbReference type="ARBA" id="ARBA00004651"/>
    </source>
</evidence>
<dbReference type="PANTHER" id="PTHR21716:SF53">
    <property type="entry name" value="PERMEASE PERM-RELATED"/>
    <property type="match status" value="1"/>
</dbReference>
<reference evidence="9 10" key="1">
    <citation type="submission" date="2019-08" db="EMBL/GenBank/DDBJ databases">
        <title>Deep-cultivation of Planctomycetes and their phenomic and genomic characterization uncovers novel biology.</title>
        <authorList>
            <person name="Wiegand S."/>
            <person name="Jogler M."/>
            <person name="Boedeker C."/>
            <person name="Pinto D."/>
            <person name="Vollmers J."/>
            <person name="Rivas-Marin E."/>
            <person name="Kohn T."/>
            <person name="Peeters S.H."/>
            <person name="Heuer A."/>
            <person name="Rast P."/>
            <person name="Oberbeckmann S."/>
            <person name="Bunk B."/>
            <person name="Jeske O."/>
            <person name="Meyerdierks A."/>
            <person name="Storesund J.E."/>
            <person name="Kallscheuer N."/>
            <person name="Luecker S."/>
            <person name="Lage O.M."/>
            <person name="Pohl T."/>
            <person name="Merkel B.J."/>
            <person name="Hornburger P."/>
            <person name="Mueller R.-W."/>
            <person name="Bruemmer F."/>
            <person name="Labrenz M."/>
            <person name="Spormann A.M."/>
            <person name="Op den Camp H."/>
            <person name="Overmann J."/>
            <person name="Amann R."/>
            <person name="Jetten M.S.M."/>
            <person name="Mascher T."/>
            <person name="Medema M.H."/>
            <person name="Devos D.P."/>
            <person name="Kaster A.-K."/>
            <person name="Ovreas L."/>
            <person name="Rohde M."/>
            <person name="Galperin M.Y."/>
            <person name="Jogler C."/>
        </authorList>
    </citation>
    <scope>NUCLEOTIDE SEQUENCE [LARGE SCALE GENOMIC DNA]</scope>
    <source>
        <strain evidence="9 10">UC8</strain>
    </source>
</reference>
<name>A0A5B9R489_9BACT</name>
<evidence type="ECO:0000256" key="7">
    <source>
        <dbReference type="ARBA" id="ARBA00023136"/>
    </source>
</evidence>
<feature type="transmembrane region" description="Helical" evidence="8">
    <location>
        <begin position="186"/>
        <end position="210"/>
    </location>
</feature>
<dbReference type="RefSeq" id="WP_084427485.1">
    <property type="nucleotide sequence ID" value="NZ_CP042914.1"/>
</dbReference>
<gene>
    <name evidence="9" type="primary">tqsA_2</name>
    <name evidence="9" type="ORF">UC8_32500</name>
</gene>
<evidence type="ECO:0000313" key="9">
    <source>
        <dbReference type="EMBL" id="QEG41231.1"/>
    </source>
</evidence>
<comment type="similarity">
    <text evidence="2">Belongs to the autoinducer-2 exporter (AI-2E) (TC 2.A.86) family.</text>
</comment>
<feature type="transmembrane region" description="Helical" evidence="8">
    <location>
        <begin position="66"/>
        <end position="89"/>
    </location>
</feature>
<dbReference type="Proteomes" id="UP000325286">
    <property type="component" value="Chromosome"/>
</dbReference>